<evidence type="ECO:0000313" key="7">
    <source>
        <dbReference type="Proteomes" id="UP000245207"/>
    </source>
</evidence>
<evidence type="ECO:0000256" key="1">
    <source>
        <dbReference type="ARBA" id="ARBA00022527"/>
    </source>
</evidence>
<dbReference type="AlphaFoldDB" id="A0A2U1MY75"/>
<organism evidence="6 7">
    <name type="scientific">Artemisia annua</name>
    <name type="common">Sweet wormwood</name>
    <dbReference type="NCBI Taxonomy" id="35608"/>
    <lineage>
        <taxon>Eukaryota</taxon>
        <taxon>Viridiplantae</taxon>
        <taxon>Streptophyta</taxon>
        <taxon>Embryophyta</taxon>
        <taxon>Tracheophyta</taxon>
        <taxon>Spermatophyta</taxon>
        <taxon>Magnoliopsida</taxon>
        <taxon>eudicotyledons</taxon>
        <taxon>Gunneridae</taxon>
        <taxon>Pentapetalae</taxon>
        <taxon>asterids</taxon>
        <taxon>campanulids</taxon>
        <taxon>Asterales</taxon>
        <taxon>Asteraceae</taxon>
        <taxon>Asteroideae</taxon>
        <taxon>Anthemideae</taxon>
        <taxon>Artemisiinae</taxon>
        <taxon>Artemisia</taxon>
    </lineage>
</organism>
<keyword evidence="7" id="KW-1185">Reference proteome</keyword>
<keyword evidence="3" id="KW-0547">Nucleotide-binding</keyword>
<dbReference type="PANTHER" id="PTHR24058">
    <property type="entry name" value="DUAL SPECIFICITY PROTEIN KINASE"/>
    <property type="match status" value="1"/>
</dbReference>
<accession>A0A2U1MY75</accession>
<evidence type="ECO:0000256" key="2">
    <source>
        <dbReference type="ARBA" id="ARBA00022679"/>
    </source>
</evidence>
<gene>
    <name evidence="6" type="ORF">CTI12_AA328830</name>
</gene>
<evidence type="ECO:0000256" key="4">
    <source>
        <dbReference type="ARBA" id="ARBA00022777"/>
    </source>
</evidence>
<protein>
    <submittedName>
        <fullName evidence="6">Uncharacterized protein</fullName>
    </submittedName>
</protein>
<comment type="caution">
    <text evidence="6">The sequence shown here is derived from an EMBL/GenBank/DDBJ whole genome shotgun (WGS) entry which is preliminary data.</text>
</comment>
<reference evidence="6 7" key="1">
    <citation type="journal article" date="2018" name="Mol. Plant">
        <title>The genome of Artemisia annua provides insight into the evolution of Asteraceae family and artemisinin biosynthesis.</title>
        <authorList>
            <person name="Shen Q."/>
            <person name="Zhang L."/>
            <person name="Liao Z."/>
            <person name="Wang S."/>
            <person name="Yan T."/>
            <person name="Shi P."/>
            <person name="Liu M."/>
            <person name="Fu X."/>
            <person name="Pan Q."/>
            <person name="Wang Y."/>
            <person name="Lv Z."/>
            <person name="Lu X."/>
            <person name="Zhang F."/>
            <person name="Jiang W."/>
            <person name="Ma Y."/>
            <person name="Chen M."/>
            <person name="Hao X."/>
            <person name="Li L."/>
            <person name="Tang Y."/>
            <person name="Lv G."/>
            <person name="Zhou Y."/>
            <person name="Sun X."/>
            <person name="Brodelius P.E."/>
            <person name="Rose J.K.C."/>
            <person name="Tang K."/>
        </authorList>
    </citation>
    <scope>NUCLEOTIDE SEQUENCE [LARGE SCALE GENOMIC DNA]</scope>
    <source>
        <strain evidence="7">cv. Huhao1</strain>
        <tissue evidence="6">Leaf</tissue>
    </source>
</reference>
<keyword evidence="5" id="KW-0067">ATP-binding</keyword>
<keyword evidence="1" id="KW-0723">Serine/threonine-protein kinase</keyword>
<name>A0A2U1MY75_ARTAN</name>
<dbReference type="EMBL" id="PKPP01004080">
    <property type="protein sequence ID" value="PWA66208.1"/>
    <property type="molecule type" value="Genomic_DNA"/>
</dbReference>
<dbReference type="GO" id="GO:0005524">
    <property type="term" value="F:ATP binding"/>
    <property type="evidence" value="ECO:0007669"/>
    <property type="project" value="UniProtKB-KW"/>
</dbReference>
<dbReference type="PANTHER" id="PTHR24058:SF124">
    <property type="entry name" value="PROTEIN KINASE SUPERFAMILY PROTEIN"/>
    <property type="match status" value="1"/>
</dbReference>
<evidence type="ECO:0000313" key="6">
    <source>
        <dbReference type="EMBL" id="PWA66208.1"/>
    </source>
</evidence>
<dbReference type="InterPro" id="IPR050494">
    <property type="entry name" value="Ser_Thr_dual-spec_kinase"/>
</dbReference>
<dbReference type="InterPro" id="IPR011009">
    <property type="entry name" value="Kinase-like_dom_sf"/>
</dbReference>
<keyword evidence="4" id="KW-0418">Kinase</keyword>
<dbReference type="GO" id="GO:0004674">
    <property type="term" value="F:protein serine/threonine kinase activity"/>
    <property type="evidence" value="ECO:0007669"/>
    <property type="project" value="UniProtKB-KW"/>
</dbReference>
<evidence type="ECO:0000256" key="3">
    <source>
        <dbReference type="ARBA" id="ARBA00022741"/>
    </source>
</evidence>
<dbReference type="STRING" id="35608.A0A2U1MY75"/>
<dbReference type="OrthoDB" id="9332038at2759"/>
<dbReference type="Gene3D" id="1.10.510.10">
    <property type="entry name" value="Transferase(Phosphotransferase) domain 1"/>
    <property type="match status" value="1"/>
</dbReference>
<evidence type="ECO:0000256" key="5">
    <source>
        <dbReference type="ARBA" id="ARBA00022840"/>
    </source>
</evidence>
<dbReference type="SUPFAM" id="SSF56112">
    <property type="entry name" value="Protein kinase-like (PK-like)"/>
    <property type="match status" value="1"/>
</dbReference>
<proteinExistence type="predicted"/>
<sequence length="157" mass="18069">MEIVKMKKVLFQNDSPATLLARVIGIICPIDQDMLAKGRDTHKYFTKNHMLYERNQDTNRLEYLIPKKTSLRHSLPMGDQGFIEFVFHLLEINPKKRPSAAEALKYTSVEICMSSITYIKADQAPKKLEVAQEQACETSYLKITSSCCSRFDFDLKD</sequence>
<dbReference type="Proteomes" id="UP000245207">
    <property type="component" value="Unassembled WGS sequence"/>
</dbReference>
<keyword evidence="2" id="KW-0808">Transferase</keyword>